<dbReference type="RefSeq" id="WP_023055213.1">
    <property type="nucleotide sequence ID" value="NZ_JAUSTN010000002.1"/>
</dbReference>
<dbReference type="Pfam" id="PF06949">
    <property type="entry name" value="DUF1292"/>
    <property type="match status" value="1"/>
</dbReference>
<protein>
    <submittedName>
        <fullName evidence="1">Uncharacterized protein YrzB (UPF0473 family)</fullName>
    </submittedName>
</protein>
<name>A0ABU0AU94_9FIRM</name>
<sequence>MKKFLLHEGDCGCGCGCHDEHDEHEEEMVDYMDITLDDGTELQCEVLGIFDFEGKSYIALCPVEGEEEEILIYEYNEINDEEVELNVIEDEDLYDKVVEELESYFEEEDEEE</sequence>
<proteinExistence type="predicted"/>
<evidence type="ECO:0000313" key="2">
    <source>
        <dbReference type="Proteomes" id="UP001236559"/>
    </source>
</evidence>
<dbReference type="Proteomes" id="UP001236559">
    <property type="component" value="Unassembled WGS sequence"/>
</dbReference>
<gene>
    <name evidence="1" type="ORF">J2S72_000364</name>
</gene>
<keyword evidence="2" id="KW-1185">Reference proteome</keyword>
<dbReference type="InterPro" id="IPR009711">
    <property type="entry name" value="UPF0473"/>
</dbReference>
<reference evidence="1 2" key="1">
    <citation type="submission" date="2023-07" db="EMBL/GenBank/DDBJ databases">
        <title>Genomic Encyclopedia of Type Strains, Phase IV (KMG-IV): sequencing the most valuable type-strain genomes for metagenomic binning, comparative biology and taxonomic classification.</title>
        <authorList>
            <person name="Goeker M."/>
        </authorList>
    </citation>
    <scope>NUCLEOTIDE SEQUENCE [LARGE SCALE GENOMIC DNA]</scope>
    <source>
        <strain evidence="1 2">DSM 22616</strain>
    </source>
</reference>
<evidence type="ECO:0000313" key="1">
    <source>
        <dbReference type="EMBL" id="MDQ0274356.1"/>
    </source>
</evidence>
<organism evidence="1 2">
    <name type="scientific">Peptoniphilus koenoeneniae</name>
    <dbReference type="NCBI Taxonomy" id="507751"/>
    <lineage>
        <taxon>Bacteria</taxon>
        <taxon>Bacillati</taxon>
        <taxon>Bacillota</taxon>
        <taxon>Tissierellia</taxon>
        <taxon>Tissierellales</taxon>
        <taxon>Peptoniphilaceae</taxon>
        <taxon>Peptoniphilus</taxon>
    </lineage>
</organism>
<comment type="caution">
    <text evidence="1">The sequence shown here is derived from an EMBL/GenBank/DDBJ whole genome shotgun (WGS) entry which is preliminary data.</text>
</comment>
<dbReference type="EMBL" id="JAUSTN010000002">
    <property type="protein sequence ID" value="MDQ0274356.1"/>
    <property type="molecule type" value="Genomic_DNA"/>
</dbReference>
<accession>A0ABU0AU94</accession>